<evidence type="ECO:0000256" key="1">
    <source>
        <dbReference type="ARBA" id="ARBA00022679"/>
    </source>
</evidence>
<organism evidence="2">
    <name type="scientific">hydrothermal vent metagenome</name>
    <dbReference type="NCBI Taxonomy" id="652676"/>
    <lineage>
        <taxon>unclassified sequences</taxon>
        <taxon>metagenomes</taxon>
        <taxon>ecological metagenomes</taxon>
    </lineage>
</organism>
<evidence type="ECO:0000313" key="2">
    <source>
        <dbReference type="EMBL" id="CUV02479.1"/>
    </source>
</evidence>
<dbReference type="GO" id="GO:0047569">
    <property type="term" value="F:3-oxoadipate CoA-transferase activity"/>
    <property type="evidence" value="ECO:0007669"/>
    <property type="project" value="UniProtKB-EC"/>
</dbReference>
<protein>
    <submittedName>
        <fullName evidence="2">3-oxoadipate CoA-transferase subunit A</fullName>
        <ecNumber evidence="2">2.8.3.6</ecNumber>
    </submittedName>
</protein>
<gene>
    <name evidence="2" type="ORF">MGWOODY_Clf111</name>
</gene>
<dbReference type="Gene3D" id="3.40.1080.10">
    <property type="entry name" value="Glutaconate Coenzyme A-transferase"/>
    <property type="match status" value="1"/>
</dbReference>
<dbReference type="Pfam" id="PF01144">
    <property type="entry name" value="CoA_trans"/>
    <property type="match status" value="1"/>
</dbReference>
<dbReference type="NCBIfam" id="TIGR02429">
    <property type="entry name" value="pcaI_scoA_fam"/>
    <property type="match status" value="1"/>
</dbReference>
<dbReference type="PANTHER" id="PTHR13707:SF60">
    <property type="entry name" value="ACETATE COA-TRANSFERASE SUBUNIT ALPHA"/>
    <property type="match status" value="1"/>
</dbReference>
<dbReference type="InterPro" id="IPR012792">
    <property type="entry name" value="3-oxoacid_CoA-transf_A"/>
</dbReference>
<dbReference type="AlphaFoldDB" id="A0A160V932"/>
<dbReference type="InterPro" id="IPR037171">
    <property type="entry name" value="NagB/RpiA_transferase-like"/>
</dbReference>
<dbReference type="SUPFAM" id="SSF100950">
    <property type="entry name" value="NagB/RpiA/CoA transferase-like"/>
    <property type="match status" value="1"/>
</dbReference>
<name>A0A160V932_9ZZZZ</name>
<dbReference type="PANTHER" id="PTHR13707">
    <property type="entry name" value="KETOACID-COENZYME A TRANSFERASE"/>
    <property type="match status" value="1"/>
</dbReference>
<dbReference type="EC" id="2.8.3.6" evidence="2"/>
<dbReference type="EMBL" id="FAXA01000264">
    <property type="protein sequence ID" value="CUV02479.1"/>
    <property type="molecule type" value="Genomic_DNA"/>
</dbReference>
<reference evidence="2" key="1">
    <citation type="submission" date="2015-10" db="EMBL/GenBank/DDBJ databases">
        <authorList>
            <person name="Gilbert D.G."/>
        </authorList>
    </citation>
    <scope>NUCLEOTIDE SEQUENCE</scope>
</reference>
<proteinExistence type="predicted"/>
<sequence length="246" mass="26259">MKNKIYETFDQAVAGIPDGSTIMFPGFGGIGSPQNLIAALHRLGPKGLTGISNGHGGTDGRVDVGTLIEAGQVKKMICAFTAPTHPSRVTPFAKMYADDEIEAELVPQGTMAERIRCAGAGIGGFFTPTSVGTELAEGKEHREINGRTYVLEHPLPADYAFIRAWKADTLGNLQFRLAQRNFNPIMAMAAIITIVEVENDIVAPGELDPDQIQTPGIYVDRIVRIPEDGIWPDVAGGPAGTGRTFA</sequence>
<accession>A0A160V932</accession>
<dbReference type="InterPro" id="IPR004165">
    <property type="entry name" value="CoA_trans_fam_I"/>
</dbReference>
<dbReference type="SMART" id="SM00882">
    <property type="entry name" value="CoA_trans"/>
    <property type="match status" value="1"/>
</dbReference>
<keyword evidence="1 2" id="KW-0808">Transferase</keyword>